<dbReference type="RefSeq" id="WP_169341457.1">
    <property type="nucleotide sequence ID" value="NZ_JABBZM010000029.1"/>
</dbReference>
<organism evidence="1 2">
    <name type="scientific">Ralstonia insidiosa</name>
    <dbReference type="NCBI Taxonomy" id="190721"/>
    <lineage>
        <taxon>Bacteria</taxon>
        <taxon>Pseudomonadati</taxon>
        <taxon>Pseudomonadota</taxon>
        <taxon>Betaproteobacteria</taxon>
        <taxon>Burkholderiales</taxon>
        <taxon>Burkholderiaceae</taxon>
        <taxon>Ralstonia</taxon>
    </lineage>
</organism>
<protein>
    <submittedName>
        <fullName evidence="1">Uncharacterized protein</fullName>
    </submittedName>
</protein>
<dbReference type="EMBL" id="JABBZM010000029">
    <property type="protein sequence ID" value="NMV41094.1"/>
    <property type="molecule type" value="Genomic_DNA"/>
</dbReference>
<dbReference type="Proteomes" id="UP000575469">
    <property type="component" value="Unassembled WGS sequence"/>
</dbReference>
<sequence>MHHTTTHAAAPRAAARRPAQALVALALLAALALGYRQACAPAAPRQDIKGDGPGLVASLVPPLALFERFGHGY</sequence>
<comment type="caution">
    <text evidence="1">The sequence shown here is derived from an EMBL/GenBank/DDBJ whole genome shotgun (WGS) entry which is preliminary data.</text>
</comment>
<dbReference type="AlphaFoldDB" id="A0A848P8Y6"/>
<proteinExistence type="predicted"/>
<evidence type="ECO:0000313" key="2">
    <source>
        <dbReference type="Proteomes" id="UP000575469"/>
    </source>
</evidence>
<gene>
    <name evidence="1" type="ORF">HGR00_24570</name>
</gene>
<evidence type="ECO:0000313" key="1">
    <source>
        <dbReference type="EMBL" id="NMV41094.1"/>
    </source>
</evidence>
<accession>A0A848P8Y6</accession>
<name>A0A848P8Y6_9RALS</name>
<reference evidence="1 2" key="1">
    <citation type="submission" date="2020-04" db="EMBL/GenBank/DDBJ databases">
        <title>Ralstonia insidiosa genome sequencing and assembly.</title>
        <authorList>
            <person name="Martins R.C.R."/>
            <person name="Perdigao-Neto L.V."/>
            <person name="Levin A.S.S."/>
            <person name="Costa S.F."/>
        </authorList>
    </citation>
    <scope>NUCLEOTIDE SEQUENCE [LARGE SCALE GENOMIC DNA]</scope>
    <source>
        <strain evidence="1 2">5047</strain>
    </source>
</reference>